<feature type="chain" id="PRO_5039122294" evidence="2">
    <location>
        <begin position="26"/>
        <end position="983"/>
    </location>
</feature>
<dbReference type="Pfam" id="PF03747">
    <property type="entry name" value="ADP_ribosyl_GH"/>
    <property type="match status" value="1"/>
</dbReference>
<evidence type="ECO:0000256" key="2">
    <source>
        <dbReference type="SAM" id="SignalP"/>
    </source>
</evidence>
<feature type="region of interest" description="Disordered" evidence="1">
    <location>
        <begin position="474"/>
        <end position="518"/>
    </location>
</feature>
<dbReference type="STRING" id="1198245.SAMN05444858_104292"/>
<keyword evidence="2" id="KW-0732">Signal</keyword>
<gene>
    <name evidence="3" type="ORF">SAMN05444858_104292</name>
</gene>
<accession>A0A1N6VY21</accession>
<name>A0A1N6VY21_9ACTN</name>
<evidence type="ECO:0000313" key="3">
    <source>
        <dbReference type="EMBL" id="SIQ82734.1"/>
    </source>
</evidence>
<feature type="signal peptide" evidence="2">
    <location>
        <begin position="1"/>
        <end position="25"/>
    </location>
</feature>
<evidence type="ECO:0000313" key="4">
    <source>
        <dbReference type="Proteomes" id="UP000186004"/>
    </source>
</evidence>
<dbReference type="GO" id="GO:0005975">
    <property type="term" value="P:carbohydrate metabolic process"/>
    <property type="evidence" value="ECO:0007669"/>
    <property type="project" value="UniProtKB-ARBA"/>
</dbReference>
<dbReference type="GO" id="GO:0016787">
    <property type="term" value="F:hydrolase activity"/>
    <property type="evidence" value="ECO:0007669"/>
    <property type="project" value="UniProtKB-KW"/>
</dbReference>
<sequence length="983" mass="105455">MYGARRVTRTIAVGAVAACAATALAAPPAPAAAIGPAPTTQAAHTSAAAGATSVSGPGDRLSLSRETYADRLQAMWLAECIANWTGLRTELQRAKPPFYTDDDWGTNQGQGGAPIDFVIQDPWGADDDTDIEYVYTHLMANVAGSPWLSPEQIADGWRRHINNFIWVSDARARGLMERGILPPSTGMNVANTDSLMIDAQLTTEVFGAVAPGRPDRALQLADLPIRTTADGYATHISQYYVALYALAPVVDQRMTGRDQALWLTREARRFLPNTSKAADIVDFVLADFLANPDVNDWEKTRDRIHQRYQVDAAEHGFIYRADVEAAINFATGIMALLYGQTDYRRTIQIGTLSGWDSDNPTATLGGLIGLMRGTDYIRAQFPGVTLSDRYNINRTRDNMPDYLPDDAQAEDTFTMLAGRMLPLVDEMVRSGGGTVSTKGWAIPMVPAPDPGRPASLASANPAVDLYLRSANNQVRRAGGKVQSTTSATGTSDGGGRPDPALFADGREANFSGNEPRQNATFFTGRIDGPATFDVTYDRPVEVDTVRFMGGDTTQTGGWLKSARVELRGLDGRWQKPPSSVVQLSKPSSEQPYQIVDFALGRSLRVTGVRVVGDLGESEYASVAEVDALAPAKSRGSGVVDSPLMVTPASAALTPGAKLKVVVALPHGGARPWNGRLTLDADGLRVSPKSVNFRNMRPGGQASAVFQVQVPEDTRTLGLRHLTAEASVAGIAIPSATAVVSVFTFNDIRPLVATAGRGNSIQLGWRPADAGKGLVRYRVYGSTDPGFVVGPATLLAEVDDTSFAHTETGLNETWHYRVIPVDDGGVEGTVSNLASATTGSVFLIEAESLTPPAEATAPYQIQGDCCGVNWSDGRQLWFQAEKVGDRLTLRFEVPQAGRYDLTLAYTKAWDFGIQTRTLDGEPLGEAYDHSTSGDVAIDRQTYGSVDLTAGMHELSFVVTGKQATSPRYGFGVDTIELQPQSTAR</sequence>
<dbReference type="InterPro" id="IPR005502">
    <property type="entry name" value="Ribosyl_crysJ1"/>
</dbReference>
<reference evidence="3 4" key="1">
    <citation type="submission" date="2017-01" db="EMBL/GenBank/DDBJ databases">
        <authorList>
            <person name="Mah S.A."/>
            <person name="Swanson W.J."/>
            <person name="Moy G.W."/>
            <person name="Vacquier V.D."/>
        </authorList>
    </citation>
    <scope>NUCLEOTIDE SEQUENCE [LARGE SCALE GENOMIC DNA]</scope>
    <source>
        <strain evidence="3 4">DSM 45758</strain>
    </source>
</reference>
<dbReference type="Proteomes" id="UP000186004">
    <property type="component" value="Unassembled WGS sequence"/>
</dbReference>
<keyword evidence="3" id="KW-0378">Hydrolase</keyword>
<dbReference type="InterPro" id="IPR013783">
    <property type="entry name" value="Ig-like_fold"/>
</dbReference>
<organism evidence="3 4">
    <name type="scientific">Micromonospora avicenniae</name>
    <dbReference type="NCBI Taxonomy" id="1198245"/>
    <lineage>
        <taxon>Bacteria</taxon>
        <taxon>Bacillati</taxon>
        <taxon>Actinomycetota</taxon>
        <taxon>Actinomycetes</taxon>
        <taxon>Micromonosporales</taxon>
        <taxon>Micromonosporaceae</taxon>
        <taxon>Micromonospora</taxon>
    </lineage>
</organism>
<keyword evidence="4" id="KW-1185">Reference proteome</keyword>
<protein>
    <submittedName>
        <fullName evidence="3">ADP-ribosylglycohydrolase</fullName>
    </submittedName>
</protein>
<dbReference type="SUPFAM" id="SSF101478">
    <property type="entry name" value="ADP-ribosylglycohydrolase"/>
    <property type="match status" value="1"/>
</dbReference>
<dbReference type="Gene3D" id="2.60.120.260">
    <property type="entry name" value="Galactose-binding domain-like"/>
    <property type="match status" value="1"/>
</dbReference>
<dbReference type="Gene3D" id="1.10.4080.10">
    <property type="entry name" value="ADP-ribosylation/Crystallin J1"/>
    <property type="match status" value="1"/>
</dbReference>
<dbReference type="CDD" id="cd02795">
    <property type="entry name" value="CBM6-CBM35-CBM36_like"/>
    <property type="match status" value="1"/>
</dbReference>
<evidence type="ECO:0000256" key="1">
    <source>
        <dbReference type="SAM" id="MobiDB-lite"/>
    </source>
</evidence>
<proteinExistence type="predicted"/>
<dbReference type="EMBL" id="FTNF01000004">
    <property type="protein sequence ID" value="SIQ82734.1"/>
    <property type="molecule type" value="Genomic_DNA"/>
</dbReference>
<dbReference type="InterPro" id="IPR036705">
    <property type="entry name" value="Ribosyl_crysJ1_sf"/>
</dbReference>
<dbReference type="Gene3D" id="2.60.40.10">
    <property type="entry name" value="Immunoglobulins"/>
    <property type="match status" value="1"/>
</dbReference>
<dbReference type="AlphaFoldDB" id="A0A1N6VY21"/>